<feature type="domain" description="Zn(2)-C6 fungal-type" evidence="4">
    <location>
        <begin position="344"/>
        <end position="375"/>
    </location>
</feature>
<evidence type="ECO:0000256" key="2">
    <source>
        <dbReference type="ARBA" id="ARBA00023242"/>
    </source>
</evidence>
<reference evidence="5 6" key="1">
    <citation type="journal article" date="2018" name="New Phytol.">
        <title>Phylogenomics of Endogonaceae and evolution of mycorrhizas within Mucoromycota.</title>
        <authorList>
            <person name="Chang Y."/>
            <person name="Desiro A."/>
            <person name="Na H."/>
            <person name="Sandor L."/>
            <person name="Lipzen A."/>
            <person name="Clum A."/>
            <person name="Barry K."/>
            <person name="Grigoriev I.V."/>
            <person name="Martin F.M."/>
            <person name="Stajich J.E."/>
            <person name="Smith M.E."/>
            <person name="Bonito G."/>
            <person name="Spatafora J.W."/>
        </authorList>
    </citation>
    <scope>NUCLEOTIDE SEQUENCE [LARGE SCALE GENOMIC DNA]</scope>
    <source>
        <strain evidence="5 6">AD002</strain>
    </source>
</reference>
<feature type="compositionally biased region" description="Low complexity" evidence="3">
    <location>
        <begin position="182"/>
        <end position="193"/>
    </location>
</feature>
<gene>
    <name evidence="5" type="ORF">BC938DRAFT_475445</name>
</gene>
<dbReference type="PROSITE" id="PS50048">
    <property type="entry name" value="ZN2_CY6_FUNGAL_2"/>
    <property type="match status" value="1"/>
</dbReference>
<keyword evidence="1" id="KW-0479">Metal-binding</keyword>
<dbReference type="AlphaFoldDB" id="A0A433PUS6"/>
<evidence type="ECO:0000256" key="1">
    <source>
        <dbReference type="ARBA" id="ARBA00022723"/>
    </source>
</evidence>
<organism evidence="5 6">
    <name type="scientific">Jimgerdemannia flammicorona</name>
    <dbReference type="NCBI Taxonomy" id="994334"/>
    <lineage>
        <taxon>Eukaryota</taxon>
        <taxon>Fungi</taxon>
        <taxon>Fungi incertae sedis</taxon>
        <taxon>Mucoromycota</taxon>
        <taxon>Mucoromycotina</taxon>
        <taxon>Endogonomycetes</taxon>
        <taxon>Endogonales</taxon>
        <taxon>Endogonaceae</taxon>
        <taxon>Jimgerdemannia</taxon>
    </lineage>
</organism>
<dbReference type="Proteomes" id="UP000274822">
    <property type="component" value="Unassembled WGS sequence"/>
</dbReference>
<evidence type="ECO:0000256" key="3">
    <source>
        <dbReference type="SAM" id="MobiDB-lite"/>
    </source>
</evidence>
<sequence>MMMAWCACPGCIRAGGGLPFPGIFSSDNLHQGTRSAVSAGLSNSYNPFNPSPSRPLPAAPVSSLTSVNYNQPNPYESALMTMYEPEGEDFRSYTRAARQIPVSAISQHHHHHHHHHQHQHQHQQHQHQHQQQQQQQQHQQHQHQQHQHHQQQQQQHHQQQHQHQHHQHHQNDVDRNMHQSSANTNTNNRFATNMDQPLPLPLPMPNVQFGGRSLKPNILGDQDLMQPSSVYGVVQQPPTFSAQNALSNQIKEENALTQSYQEALMGKRIMPPTTMAVNMNHTDWSQQDPKRAKRDSMPQELLPRPPNSLSTTSEHHLPVGTSSPITSGGDQTETSRPKVYVLKACVSCKASHVACDIGRPCQRCVRLNKADTCVDAERKKRGRPCNSTKKGASGPTGPPSNTVPNGRPSSPRQLNPQHEHDHVHEFYLQKKRPIMPQVLAPIINGNYPLTGLPNYAPSNMDPSVAGGLYSLAKQSSGTVSLPQISHPLPPLSPEASPQQTPSVIQNVNGNVLMNGSNMGNHKNQSNAMNPSSHTTDYSPDIVEIATALLLSSRGGDASSQK</sequence>
<feature type="compositionally biased region" description="Basic residues" evidence="3">
    <location>
        <begin position="158"/>
        <end position="168"/>
    </location>
</feature>
<proteinExistence type="predicted"/>
<feature type="compositionally biased region" description="Basic and acidic residues" evidence="3">
    <location>
        <begin position="288"/>
        <end position="297"/>
    </location>
</feature>
<feature type="compositionally biased region" description="Polar residues" evidence="3">
    <location>
        <begin position="320"/>
        <end position="334"/>
    </location>
</feature>
<dbReference type="SMART" id="SM00066">
    <property type="entry name" value="GAL4"/>
    <property type="match status" value="1"/>
</dbReference>
<feature type="compositionally biased region" description="Basic residues" evidence="3">
    <location>
        <begin position="107"/>
        <end position="128"/>
    </location>
</feature>
<dbReference type="InterPro" id="IPR001138">
    <property type="entry name" value="Zn2Cys6_DnaBD"/>
</dbReference>
<dbReference type="PROSITE" id="PS00463">
    <property type="entry name" value="ZN2_CY6_FUNGAL_1"/>
    <property type="match status" value="1"/>
</dbReference>
<feature type="region of interest" description="Disordered" evidence="3">
    <location>
        <begin position="282"/>
        <end position="334"/>
    </location>
</feature>
<dbReference type="Gene3D" id="4.10.240.10">
    <property type="entry name" value="Zn(2)-C6 fungal-type DNA-binding domain"/>
    <property type="match status" value="1"/>
</dbReference>
<keyword evidence="2" id="KW-0539">Nucleus</keyword>
<dbReference type="PANTHER" id="PTHR47659">
    <property type="entry name" value="ZN(II)2CYS6 TRANSCRIPTION FACTOR (EUROFUNG)-RELATED"/>
    <property type="match status" value="1"/>
</dbReference>
<dbReference type="GO" id="GO:0000981">
    <property type="term" value="F:DNA-binding transcription factor activity, RNA polymerase II-specific"/>
    <property type="evidence" value="ECO:0007669"/>
    <property type="project" value="InterPro"/>
</dbReference>
<dbReference type="InterPro" id="IPR036864">
    <property type="entry name" value="Zn2-C6_fun-type_DNA-bd_sf"/>
</dbReference>
<feature type="compositionally biased region" description="Basic residues" evidence="3">
    <location>
        <begin position="140"/>
        <end position="149"/>
    </location>
</feature>
<evidence type="ECO:0000313" key="5">
    <source>
        <dbReference type="EMBL" id="RUS21292.1"/>
    </source>
</evidence>
<dbReference type="InterPro" id="IPR050335">
    <property type="entry name" value="ERT1_acuK_gluconeogen_tf"/>
</dbReference>
<name>A0A433PUS6_9FUNG</name>
<evidence type="ECO:0000259" key="4">
    <source>
        <dbReference type="PROSITE" id="PS50048"/>
    </source>
</evidence>
<comment type="caution">
    <text evidence="5">The sequence shown here is derived from an EMBL/GenBank/DDBJ whole genome shotgun (WGS) entry which is preliminary data.</text>
</comment>
<dbReference type="GO" id="GO:0008270">
    <property type="term" value="F:zinc ion binding"/>
    <property type="evidence" value="ECO:0007669"/>
    <property type="project" value="InterPro"/>
</dbReference>
<keyword evidence="6" id="KW-1185">Reference proteome</keyword>
<feature type="region of interest" description="Disordered" evidence="3">
    <location>
        <begin position="376"/>
        <end position="419"/>
    </location>
</feature>
<dbReference type="CDD" id="cd00067">
    <property type="entry name" value="GAL4"/>
    <property type="match status" value="1"/>
</dbReference>
<feature type="compositionally biased region" description="Low complexity" evidence="3">
    <location>
        <begin position="129"/>
        <end position="139"/>
    </location>
</feature>
<dbReference type="SUPFAM" id="SSF57701">
    <property type="entry name" value="Zn2/Cys6 DNA-binding domain"/>
    <property type="match status" value="1"/>
</dbReference>
<accession>A0A433PUS6</accession>
<evidence type="ECO:0000313" key="6">
    <source>
        <dbReference type="Proteomes" id="UP000274822"/>
    </source>
</evidence>
<dbReference type="EMBL" id="RBNJ01020644">
    <property type="protein sequence ID" value="RUS21292.1"/>
    <property type="molecule type" value="Genomic_DNA"/>
</dbReference>
<dbReference type="Pfam" id="PF00172">
    <property type="entry name" value="Zn_clus"/>
    <property type="match status" value="1"/>
</dbReference>
<protein>
    <recommendedName>
        <fullName evidence="4">Zn(2)-C6 fungal-type domain-containing protein</fullName>
    </recommendedName>
</protein>
<feature type="compositionally biased region" description="Polar residues" evidence="3">
    <location>
        <begin position="399"/>
        <end position="416"/>
    </location>
</feature>
<feature type="region of interest" description="Disordered" evidence="3">
    <location>
        <begin position="105"/>
        <end position="196"/>
    </location>
</feature>
<dbReference type="PANTHER" id="PTHR47659:SF4">
    <property type="entry name" value="ZN(II)2CYS6 TRANSCRIPTION FACTOR (EUROFUNG)"/>
    <property type="match status" value="1"/>
</dbReference>